<dbReference type="EMBL" id="CM042027">
    <property type="protein sequence ID" value="KAI3801290.1"/>
    <property type="molecule type" value="Genomic_DNA"/>
</dbReference>
<reference evidence="1 2" key="2">
    <citation type="journal article" date="2022" name="Mol. Ecol. Resour.">
        <title>The genomes of chicory, endive, great burdock and yacon provide insights into Asteraceae paleo-polyploidization history and plant inulin production.</title>
        <authorList>
            <person name="Fan W."/>
            <person name="Wang S."/>
            <person name="Wang H."/>
            <person name="Wang A."/>
            <person name="Jiang F."/>
            <person name="Liu H."/>
            <person name="Zhao H."/>
            <person name="Xu D."/>
            <person name="Zhang Y."/>
        </authorList>
    </citation>
    <scope>NUCLEOTIDE SEQUENCE [LARGE SCALE GENOMIC DNA]</scope>
    <source>
        <strain evidence="2">cv. Yunnan</strain>
        <tissue evidence="1">Leaves</tissue>
    </source>
</reference>
<protein>
    <submittedName>
        <fullName evidence="1">Uncharacterized protein</fullName>
    </submittedName>
</protein>
<dbReference type="Proteomes" id="UP001056120">
    <property type="component" value="Linkage Group LG10"/>
</dbReference>
<sequence>MGVIKFHSLFEWIFISNHPIIIQEDSRAFKEHLGYREVQHRGHEEEHDERPQGMGKRGLRTSWTVHFVHGNFDLPIECVNYILVRDKYRQRLSKFVGKWLTKIDTRSCLSVYNRLEGWRVETRKRPDKTHDRVRSLD</sequence>
<comment type="caution">
    <text evidence="1">The sequence shown here is derived from an EMBL/GenBank/DDBJ whole genome shotgun (WGS) entry which is preliminary data.</text>
</comment>
<accession>A0ACB9I1N8</accession>
<evidence type="ECO:0000313" key="1">
    <source>
        <dbReference type="EMBL" id="KAI3801290.1"/>
    </source>
</evidence>
<name>A0ACB9I1N8_9ASTR</name>
<gene>
    <name evidence="1" type="ORF">L1987_29394</name>
</gene>
<evidence type="ECO:0000313" key="2">
    <source>
        <dbReference type="Proteomes" id="UP001056120"/>
    </source>
</evidence>
<proteinExistence type="predicted"/>
<reference evidence="2" key="1">
    <citation type="journal article" date="2022" name="Mol. Ecol. Resour.">
        <title>The genomes of chicory, endive, great burdock and yacon provide insights into Asteraceae palaeo-polyploidization history and plant inulin production.</title>
        <authorList>
            <person name="Fan W."/>
            <person name="Wang S."/>
            <person name="Wang H."/>
            <person name="Wang A."/>
            <person name="Jiang F."/>
            <person name="Liu H."/>
            <person name="Zhao H."/>
            <person name="Xu D."/>
            <person name="Zhang Y."/>
        </authorList>
    </citation>
    <scope>NUCLEOTIDE SEQUENCE [LARGE SCALE GENOMIC DNA]</scope>
    <source>
        <strain evidence="2">cv. Yunnan</strain>
    </source>
</reference>
<keyword evidence="2" id="KW-1185">Reference proteome</keyword>
<organism evidence="1 2">
    <name type="scientific">Smallanthus sonchifolius</name>
    <dbReference type="NCBI Taxonomy" id="185202"/>
    <lineage>
        <taxon>Eukaryota</taxon>
        <taxon>Viridiplantae</taxon>
        <taxon>Streptophyta</taxon>
        <taxon>Embryophyta</taxon>
        <taxon>Tracheophyta</taxon>
        <taxon>Spermatophyta</taxon>
        <taxon>Magnoliopsida</taxon>
        <taxon>eudicotyledons</taxon>
        <taxon>Gunneridae</taxon>
        <taxon>Pentapetalae</taxon>
        <taxon>asterids</taxon>
        <taxon>campanulids</taxon>
        <taxon>Asterales</taxon>
        <taxon>Asteraceae</taxon>
        <taxon>Asteroideae</taxon>
        <taxon>Heliantheae alliance</taxon>
        <taxon>Millerieae</taxon>
        <taxon>Smallanthus</taxon>
    </lineage>
</organism>